<keyword evidence="1" id="KW-0802">TPR repeat</keyword>
<feature type="repeat" description="TPR" evidence="1">
    <location>
        <begin position="460"/>
        <end position="493"/>
    </location>
</feature>
<dbReference type="Gene3D" id="1.25.40.10">
    <property type="entry name" value="Tetratricopeptide repeat domain"/>
    <property type="match status" value="2"/>
</dbReference>
<dbReference type="Pfam" id="PF14559">
    <property type="entry name" value="TPR_19"/>
    <property type="match status" value="1"/>
</dbReference>
<organism evidence="3 4">
    <name type="scientific">Malassezia equina</name>
    <dbReference type="NCBI Taxonomy" id="1381935"/>
    <lineage>
        <taxon>Eukaryota</taxon>
        <taxon>Fungi</taxon>
        <taxon>Dikarya</taxon>
        <taxon>Basidiomycota</taxon>
        <taxon>Ustilaginomycotina</taxon>
        <taxon>Malasseziomycetes</taxon>
        <taxon>Malasseziales</taxon>
        <taxon>Malasseziaceae</taxon>
        <taxon>Malassezia</taxon>
    </lineage>
</organism>
<dbReference type="Proteomes" id="UP001214415">
    <property type="component" value="Chromosome 3"/>
</dbReference>
<feature type="region of interest" description="Disordered" evidence="2">
    <location>
        <begin position="1165"/>
        <end position="1195"/>
    </location>
</feature>
<dbReference type="GO" id="GO:0000127">
    <property type="term" value="C:transcription factor TFIIIC complex"/>
    <property type="evidence" value="ECO:0007669"/>
    <property type="project" value="TreeGrafter"/>
</dbReference>
<dbReference type="InterPro" id="IPR019734">
    <property type="entry name" value="TPR_rpt"/>
</dbReference>
<feature type="compositionally biased region" description="Polar residues" evidence="2">
    <location>
        <begin position="31"/>
        <end position="40"/>
    </location>
</feature>
<dbReference type="InterPro" id="IPR039340">
    <property type="entry name" value="Tfc4/TFIIIC-102/Sfc4"/>
</dbReference>
<gene>
    <name evidence="3" type="ORF">MEQU1_001698</name>
</gene>
<dbReference type="GO" id="GO:0006383">
    <property type="term" value="P:transcription by RNA polymerase III"/>
    <property type="evidence" value="ECO:0007669"/>
    <property type="project" value="InterPro"/>
</dbReference>
<dbReference type="SUPFAM" id="SSF48452">
    <property type="entry name" value="TPR-like"/>
    <property type="match status" value="1"/>
</dbReference>
<feature type="compositionally biased region" description="Basic and acidic residues" evidence="2">
    <location>
        <begin position="1121"/>
        <end position="1134"/>
    </location>
</feature>
<evidence type="ECO:0000256" key="1">
    <source>
        <dbReference type="PROSITE-ProRule" id="PRU00339"/>
    </source>
</evidence>
<dbReference type="PANTHER" id="PTHR23082:SF0">
    <property type="entry name" value="GENERAL TRANSCRIPTION FACTOR 3C POLYPEPTIDE 3"/>
    <property type="match status" value="1"/>
</dbReference>
<protein>
    <submittedName>
        <fullName evidence="3">Uncharacterized protein</fullName>
    </submittedName>
</protein>
<sequence length="1195" mass="134692">MARAAAPSARRAEAPPVVPDYDDVMEEDGSNYESDASGSSAFDEYEPDEGPAPPPATAPEDDELADIEQEDFTRLIHAFQETPASKQAPTSRRNAWKQSMEAEMESFHHELRDVNGYARKNKATRIREQALSSEVKALLAQANISYVESNLPRAIEQLEEVIRIEPTVKSAWYTLGMCFEELGEEEKSIQCRIVGAHLTSNSSEEWKSLARRSRERGLFQQSIYCLQQAIKKNRYDVDAIWDRAIMLKDSGRLRPAVDAFQAILKLQPYDAEVLRELIPLLVSLNEYEVGVNILEGMRRASMYGTSDPNIDPALGGEAVPDTQVHFSLNELVTLADLLLLMRRPLQVILVVKQTVRWLRGEAREDRIDDAQNDLELDEAVDGEVQELDREVRLRLGKARFMLKSNEEGKRHFTIIAEESDPLDYPILFLEMSECYFEHQMYADALDGYKLLVEEGLVEDIQVWVHMGACYQNLDMAQEAAQVYESILHEHPGHHDVKLSLAEVYEELNERDKALELVNEVLLARSELRDGQEEAGAQASSDGAIMDPEAPASLSFFNESALAPSSTTSQGASRASRSSMTFVERQRLEQQREEETRLAWVQLCALESKVFVDGFWRHDFVFLDGPLDASPTKSSHPDSDRFAATRQWMEVAGRLIDSFRSMSLLFPKERYTKYRGVLRQRRTRRMNKPSDLDSQAEELLSRLRDQMVDEAVSHEDDARDMEQTTFRTIHFDDWVSLFMKYGIALAKVGGEDDTIHDMFQHVMVSNTVWPSEERKMALHLAWLACALYSRDMARVFDIARWFPTTYQFHNEPLRLIASLSNSLGFYSVDAFVSSTNTKQYQRRMRTHEAIVQGRPAKVNPRTGRWTIVGVDADEEPNEDEPVHLIKSQPPPTKPSPIGEIFYGYLMLCANSYQPAMGLSRATNRQVDNRNHTIVQGLSILAHYAELRGPCPEVDYNFGRALHQLGLLHLAVPRYERVLEHASMEPHKGFSMVREAAYNLALIYAQSGSPSLAQSLCQLLVPHSDVALLDAVKIHLSHMPVDESSPVHVTNMAYAVEQDVQWDAASCPIFEEGVKPLYPNTFGTDMRILVPELAPRCVSEVTDISAIVDDAPDKSSTTTGTAKESKPGTKMGKKEPPKNLVEFLQQYWMYILPVVVLFMLPGGVEVPEPPSQRSGQQGAAQRVTPGPSAAVARAKAP</sequence>
<dbReference type="EMBL" id="CP119902">
    <property type="protein sequence ID" value="WFD23014.1"/>
    <property type="molecule type" value="Genomic_DNA"/>
</dbReference>
<name>A0AAF0ED53_9BASI</name>
<dbReference type="AlphaFoldDB" id="A0AAF0ED53"/>
<accession>A0AAF0ED53</accession>
<reference evidence="3" key="1">
    <citation type="submission" date="2023-03" db="EMBL/GenBank/DDBJ databases">
        <title>Mating type loci evolution in Malassezia.</title>
        <authorList>
            <person name="Coelho M.A."/>
        </authorList>
    </citation>
    <scope>NUCLEOTIDE SEQUENCE</scope>
    <source>
        <strain evidence="3">CBS 12830</strain>
    </source>
</reference>
<dbReference type="SMART" id="SM00028">
    <property type="entry name" value="TPR"/>
    <property type="match status" value="6"/>
</dbReference>
<feature type="region of interest" description="Disordered" evidence="2">
    <location>
        <begin position="1"/>
        <end position="61"/>
    </location>
</feature>
<feature type="region of interest" description="Disordered" evidence="2">
    <location>
        <begin position="1108"/>
        <end position="1134"/>
    </location>
</feature>
<evidence type="ECO:0000313" key="3">
    <source>
        <dbReference type="EMBL" id="WFD23014.1"/>
    </source>
</evidence>
<evidence type="ECO:0000256" key="2">
    <source>
        <dbReference type="SAM" id="MobiDB-lite"/>
    </source>
</evidence>
<feature type="compositionally biased region" description="Acidic residues" evidence="2">
    <location>
        <begin position="20"/>
        <end position="30"/>
    </location>
</feature>
<proteinExistence type="predicted"/>
<keyword evidence="4" id="KW-1185">Reference proteome</keyword>
<dbReference type="PROSITE" id="PS50005">
    <property type="entry name" value="TPR"/>
    <property type="match status" value="1"/>
</dbReference>
<dbReference type="PANTHER" id="PTHR23082">
    <property type="entry name" value="TRANSCRIPTION INITIATION FACTOR IIIC TFIIIC , POLYPEPTIDE 3-RELATED"/>
    <property type="match status" value="1"/>
</dbReference>
<evidence type="ECO:0000313" key="4">
    <source>
        <dbReference type="Proteomes" id="UP001214415"/>
    </source>
</evidence>
<dbReference type="InterPro" id="IPR011990">
    <property type="entry name" value="TPR-like_helical_dom_sf"/>
</dbReference>